<reference evidence="2 3" key="1">
    <citation type="submission" date="2014-08" db="EMBL/GenBank/DDBJ databases">
        <title>Porphyromonas gulae strain:COT-052_OH1451 Genome sequencing.</title>
        <authorList>
            <person name="Wallis C."/>
            <person name="Deusch O."/>
            <person name="O'Flynn C."/>
            <person name="Davis I."/>
            <person name="Jospin G."/>
            <person name="Darling A.E."/>
            <person name="Coil D.A."/>
            <person name="Alexiev A."/>
            <person name="Horsfall A."/>
            <person name="Kirkwood N."/>
            <person name="Harris S."/>
            <person name="Eisen J.A."/>
        </authorList>
    </citation>
    <scope>NUCLEOTIDE SEQUENCE [LARGE SCALE GENOMIC DNA]</scope>
    <source>
        <strain evidence="3">COT-052 OH1451</strain>
    </source>
</reference>
<dbReference type="PANTHER" id="PTHR32063:SF0">
    <property type="entry name" value="SWARMING MOTILITY PROTEIN SWRC"/>
    <property type="match status" value="1"/>
</dbReference>
<keyword evidence="1" id="KW-0812">Transmembrane</keyword>
<feature type="transmembrane region" description="Helical" evidence="1">
    <location>
        <begin position="461"/>
        <end position="484"/>
    </location>
</feature>
<dbReference type="Gene3D" id="3.30.70.1320">
    <property type="entry name" value="Multidrug efflux transporter AcrB pore domain like"/>
    <property type="match status" value="1"/>
</dbReference>
<dbReference type="AlphaFoldDB" id="A0A0A2F1L1"/>
<feature type="transmembrane region" description="Helical" evidence="1">
    <location>
        <begin position="358"/>
        <end position="377"/>
    </location>
</feature>
<dbReference type="InterPro" id="IPR027463">
    <property type="entry name" value="AcrB_DN_DC_subdom"/>
</dbReference>
<dbReference type="Pfam" id="PF00873">
    <property type="entry name" value="ACR_tran"/>
    <property type="match status" value="1"/>
</dbReference>
<feature type="transmembrane region" description="Helical" evidence="1">
    <location>
        <begin position="383"/>
        <end position="408"/>
    </location>
</feature>
<dbReference type="Gene3D" id="3.30.70.1440">
    <property type="entry name" value="Multidrug efflux transporter AcrB pore domain"/>
    <property type="match status" value="1"/>
</dbReference>
<dbReference type="OrthoDB" id="9758940at2"/>
<feature type="transmembrane region" description="Helical" evidence="1">
    <location>
        <begin position="966"/>
        <end position="985"/>
    </location>
</feature>
<dbReference type="SUPFAM" id="SSF82714">
    <property type="entry name" value="Multidrug efflux transporter AcrB TolC docking domain, DN and DC subdomains"/>
    <property type="match status" value="2"/>
</dbReference>
<feature type="transmembrane region" description="Helical" evidence="1">
    <location>
        <begin position="12"/>
        <end position="34"/>
    </location>
</feature>
<dbReference type="Gene3D" id="3.30.2090.10">
    <property type="entry name" value="Multidrug efflux transporter AcrB TolC docking domain, DN and DC subdomains"/>
    <property type="match status" value="2"/>
</dbReference>
<keyword evidence="1" id="KW-0472">Membrane</keyword>
<dbReference type="eggNOG" id="COG0841">
    <property type="taxonomic scope" value="Bacteria"/>
</dbReference>
<comment type="caution">
    <text evidence="2">The sequence shown here is derived from an EMBL/GenBank/DDBJ whole genome shotgun (WGS) entry which is preliminary data.</text>
</comment>
<dbReference type="GO" id="GO:0005886">
    <property type="term" value="C:plasma membrane"/>
    <property type="evidence" value="ECO:0007669"/>
    <property type="project" value="TreeGrafter"/>
</dbReference>
<sequence>MSIYESAVKKPVTTILIFVAIAIFGLFSLSRLSIDLYPKIETSNIMVVTSYAGASASDIENNVTKVLENTLNGVSNLKHITSKSRENASVITLQFNEGVDIEVATNDVRDKLDAVSNFLPDDVNKPMIFKFGTDDIPITMLSVQAKESTMALSKILEDKVTNALARLDGVGAVSIMGTVKREIQVYCDPAKLEAYNLTVEAVSQIISAENKNVPAGLIDLGNKTSSIRVQGEFADVRQLNQIVVASMGGRNVYLSDVARVEDTHAENEQESYNNNVRGAMIMINKQSGANSVAISRAVYDALPEIQASLPSDVKLGTIFDTSDNIVNTINSLRDTIAITFVIVILVVLFFLGRWRATFIIGLTIPISLVASFIYLMATGNTLNIISLSSLSIAIGMVVDDAIVVLENVTTHIERGSYPKQAAIHGTNEVGISVIASTLTMLAVFLPLTMIQGLTGILFRQLGWIVSIIMIISTVAALSLTPMLCSQLLQRDKKQGRLQQKLFAPIERFLDSVDRVYERFLNWTVRHRAVTIVSAFIIFAASLMMTPLLKTEFFPQSDNGYIQIQAEYPVGTGVNLPRAFALRMIDRWENEIPEIDRTSFSVGQAEASSMFAAMQDNGTNIITFHIGLTGRDERKRSMNEVADQMRIMLADYPEIDNYKVTPGGSGGGMGGQPTVNLDIYGYDFNKTGDLAERFSRLMKEDGRCAQATISRKDYVPEYQFVFDRTKLAENGLNSTTAAMFLRNRVNGSVASTYREEGDEYDIRVRLAPEFRRSLRDLENILIYTPQGRGIRLGELGKIEELYTPPTIERKDRQRVVTVASTAVKGAALSDLVEVAKEKIARLEIPDGVDYKISGTYEDQQKTFADLSTLMLLIVILVFIVMAAQFESLVDPFVIMFSIPFAFTGVIAGLIITNTTFSAMSFIGLIMLMGIVVKNGIVLIDYTRLCRERGMGILSAVVQAGRSRLRPVLMTTLTTILGMVPMAIGIGEGSELWQPMGVTVAWGLSVSTLITLIIVPTVYAVFASNGMRRQRRLLAKKYTKKENKSRVWNRK</sequence>
<dbReference type="PRINTS" id="PR00702">
    <property type="entry name" value="ACRIFLAVINRP"/>
</dbReference>
<dbReference type="Proteomes" id="UP000030130">
    <property type="component" value="Unassembled WGS sequence"/>
</dbReference>
<organism evidence="2 3">
    <name type="scientific">Porphyromonas gulae</name>
    <dbReference type="NCBI Taxonomy" id="111105"/>
    <lineage>
        <taxon>Bacteria</taxon>
        <taxon>Pseudomonadati</taxon>
        <taxon>Bacteroidota</taxon>
        <taxon>Bacteroidia</taxon>
        <taxon>Bacteroidales</taxon>
        <taxon>Porphyromonadaceae</taxon>
        <taxon>Porphyromonas</taxon>
    </lineage>
</organism>
<feature type="transmembrane region" description="Helical" evidence="1">
    <location>
        <begin position="917"/>
        <end position="938"/>
    </location>
</feature>
<feature type="transmembrane region" description="Helical" evidence="1">
    <location>
        <begin position="891"/>
        <end position="911"/>
    </location>
</feature>
<feature type="transmembrane region" description="Helical" evidence="1">
    <location>
        <begin position="528"/>
        <end position="548"/>
    </location>
</feature>
<feature type="transmembrane region" description="Helical" evidence="1">
    <location>
        <begin position="997"/>
        <end position="1020"/>
    </location>
</feature>
<dbReference type="EMBL" id="JRAI01000081">
    <property type="protein sequence ID" value="KGN83925.1"/>
    <property type="molecule type" value="Genomic_DNA"/>
</dbReference>
<dbReference type="GO" id="GO:0042910">
    <property type="term" value="F:xenobiotic transmembrane transporter activity"/>
    <property type="evidence" value="ECO:0007669"/>
    <property type="project" value="TreeGrafter"/>
</dbReference>
<dbReference type="SUPFAM" id="SSF82693">
    <property type="entry name" value="Multidrug efflux transporter AcrB pore domain, PN1, PN2, PC1 and PC2 subdomains"/>
    <property type="match status" value="3"/>
</dbReference>
<accession>A0A0A2F1L1</accession>
<dbReference type="RefSeq" id="WP_039422090.1">
    <property type="nucleotide sequence ID" value="NZ_JRAI01000081.1"/>
</dbReference>
<dbReference type="STRING" id="111105.HR09_07030"/>
<gene>
    <name evidence="2" type="ORF">HR08_09935</name>
</gene>
<protein>
    <submittedName>
        <fullName evidence="2">Multidrug transporter AcrB</fullName>
    </submittedName>
</protein>
<proteinExistence type="predicted"/>
<feature type="transmembrane region" description="Helical" evidence="1">
    <location>
        <begin position="429"/>
        <end position="449"/>
    </location>
</feature>
<dbReference type="PANTHER" id="PTHR32063">
    <property type="match status" value="1"/>
</dbReference>
<name>A0A0A2F1L1_9PORP</name>
<keyword evidence="1" id="KW-1133">Transmembrane helix</keyword>
<feature type="transmembrane region" description="Helical" evidence="1">
    <location>
        <begin position="335"/>
        <end position="351"/>
    </location>
</feature>
<evidence type="ECO:0000313" key="2">
    <source>
        <dbReference type="EMBL" id="KGN83925.1"/>
    </source>
</evidence>
<evidence type="ECO:0000256" key="1">
    <source>
        <dbReference type="SAM" id="Phobius"/>
    </source>
</evidence>
<dbReference type="SUPFAM" id="SSF82866">
    <property type="entry name" value="Multidrug efflux transporter AcrB transmembrane domain"/>
    <property type="match status" value="2"/>
</dbReference>
<evidence type="ECO:0000313" key="3">
    <source>
        <dbReference type="Proteomes" id="UP000030130"/>
    </source>
</evidence>
<dbReference type="Gene3D" id="3.30.70.1430">
    <property type="entry name" value="Multidrug efflux transporter AcrB pore domain"/>
    <property type="match status" value="2"/>
</dbReference>
<dbReference type="InterPro" id="IPR001036">
    <property type="entry name" value="Acrflvin-R"/>
</dbReference>
<dbReference type="Gene3D" id="1.20.1640.10">
    <property type="entry name" value="Multidrug efflux transporter AcrB transmembrane domain"/>
    <property type="match status" value="2"/>
</dbReference>
<feature type="transmembrane region" description="Helical" evidence="1">
    <location>
        <begin position="865"/>
        <end position="884"/>
    </location>
</feature>